<organism evidence="1 2">
    <name type="scientific">Nonomuraea purpurea</name>
    <dbReference type="NCBI Taxonomy" id="1849276"/>
    <lineage>
        <taxon>Bacteria</taxon>
        <taxon>Bacillati</taxon>
        <taxon>Actinomycetota</taxon>
        <taxon>Actinomycetes</taxon>
        <taxon>Streptosporangiales</taxon>
        <taxon>Streptosporangiaceae</taxon>
        <taxon>Nonomuraea</taxon>
    </lineage>
</organism>
<proteinExistence type="predicted"/>
<gene>
    <name evidence="1" type="ORF">ACFOY2_14205</name>
</gene>
<reference evidence="2" key="1">
    <citation type="journal article" date="2019" name="Int. J. Syst. Evol. Microbiol.">
        <title>The Global Catalogue of Microorganisms (GCM) 10K type strain sequencing project: providing services to taxonomists for standard genome sequencing and annotation.</title>
        <authorList>
            <consortium name="The Broad Institute Genomics Platform"/>
            <consortium name="The Broad Institute Genome Sequencing Center for Infectious Disease"/>
            <person name="Wu L."/>
            <person name="Ma J."/>
        </authorList>
    </citation>
    <scope>NUCLEOTIDE SEQUENCE [LARGE SCALE GENOMIC DNA]</scope>
    <source>
        <strain evidence="2">TBRC 1276</strain>
    </source>
</reference>
<dbReference type="RefSeq" id="WP_379528446.1">
    <property type="nucleotide sequence ID" value="NZ_JBHSBI010000006.1"/>
</dbReference>
<comment type="caution">
    <text evidence="1">The sequence shown here is derived from an EMBL/GenBank/DDBJ whole genome shotgun (WGS) entry which is preliminary data.</text>
</comment>
<evidence type="ECO:0000313" key="2">
    <source>
        <dbReference type="Proteomes" id="UP001595851"/>
    </source>
</evidence>
<name>A0ABV8G5J9_9ACTN</name>
<evidence type="ECO:0000313" key="1">
    <source>
        <dbReference type="EMBL" id="MFC4008380.1"/>
    </source>
</evidence>
<keyword evidence="2" id="KW-1185">Reference proteome</keyword>
<dbReference type="EMBL" id="JBHSBI010000006">
    <property type="protein sequence ID" value="MFC4008380.1"/>
    <property type="molecule type" value="Genomic_DNA"/>
</dbReference>
<dbReference type="Proteomes" id="UP001595851">
    <property type="component" value="Unassembled WGS sequence"/>
</dbReference>
<sequence>MTFDPNPYLAAGIPQDEARRWWRWRLSAEQARAWRRAGVTDPALAVQWATAGITPETVGACHVAGLSAAEALLWHEYEFELDDALTYRKQSLTPDQAFDLVHGREPGSRDDPFGSLMAFTGGGEPQDPTQRFLARAGRADALVVYGYIKESWTDDEAGAWAGHNIDAATARMWKELGLRPSEAARHVRRGLGPMAVARAWWQAGIPFEETASWAGAGLTPAEAAGERARGVTAEQAEALRALRFDS</sequence>
<accession>A0ABV8G5J9</accession>
<protein>
    <submittedName>
        <fullName evidence="1">Uncharacterized protein</fullName>
    </submittedName>
</protein>